<keyword evidence="7 11" id="KW-0238">DNA-binding</keyword>
<dbReference type="GO" id="GO:0005737">
    <property type="term" value="C:cytoplasm"/>
    <property type="evidence" value="ECO:0007669"/>
    <property type="project" value="UniProtKB-SubCell"/>
</dbReference>
<keyword evidence="8 11" id="KW-0234">DNA repair</keyword>
<evidence type="ECO:0000256" key="6">
    <source>
        <dbReference type="ARBA" id="ARBA00022840"/>
    </source>
</evidence>
<evidence type="ECO:0000256" key="7">
    <source>
        <dbReference type="ARBA" id="ARBA00023125"/>
    </source>
</evidence>
<feature type="domain" description="ABC transporter" evidence="12">
    <location>
        <begin position="319"/>
        <end position="537"/>
    </location>
</feature>
<comment type="subcellular location">
    <subcellularLocation>
        <location evidence="11">Cytoplasm</location>
    </subcellularLocation>
    <text evidence="11">Associates with ribosomes.</text>
</comment>
<dbReference type="PANTHER" id="PTHR42855">
    <property type="entry name" value="ABC TRANSPORTER ATP-BINDING SUBUNIT"/>
    <property type="match status" value="1"/>
</dbReference>
<dbReference type="InterPro" id="IPR032524">
    <property type="entry name" value="ABC_tran_C"/>
</dbReference>
<dbReference type="Gene3D" id="1.10.287.380">
    <property type="entry name" value="Valyl-tRNA synthetase, C-terminal domain"/>
    <property type="match status" value="1"/>
</dbReference>
<dbReference type="Pfam" id="PF12848">
    <property type="entry name" value="ABC_tran_Xtn"/>
    <property type="match status" value="1"/>
</dbReference>
<dbReference type="EC" id="3.6.1.-" evidence="11"/>
<evidence type="ECO:0000259" key="12">
    <source>
        <dbReference type="PROSITE" id="PS50893"/>
    </source>
</evidence>
<keyword evidence="3 11" id="KW-0547">Nucleotide-binding</keyword>
<protein>
    <recommendedName>
        <fullName evidence="11">ATP-binding protein Uup</fullName>
        <ecNumber evidence="11">3.6.1.-</ecNumber>
    </recommendedName>
</protein>
<dbReference type="GO" id="GO:0005524">
    <property type="term" value="F:ATP binding"/>
    <property type="evidence" value="ECO:0007669"/>
    <property type="project" value="UniProtKB-UniRule"/>
</dbReference>
<dbReference type="GO" id="GO:0043022">
    <property type="term" value="F:ribosome binding"/>
    <property type="evidence" value="ECO:0007669"/>
    <property type="project" value="UniProtKB-UniRule"/>
</dbReference>
<keyword evidence="4 11" id="KW-0227">DNA damage</keyword>
<dbReference type="CDD" id="cd03221">
    <property type="entry name" value="ABCF_EF-3"/>
    <property type="match status" value="2"/>
</dbReference>
<dbReference type="InterPro" id="IPR037118">
    <property type="entry name" value="Val-tRNA_synth_C_sf"/>
</dbReference>
<dbReference type="GO" id="GO:0016887">
    <property type="term" value="F:ATP hydrolysis activity"/>
    <property type="evidence" value="ECO:0007669"/>
    <property type="project" value="UniProtKB-UniRule"/>
</dbReference>
<comment type="function">
    <text evidence="11">Probably plays a role in ribosome assembly or function. May be involved in resolution of branched DNA intermediates that result from template switching in postreplication gaps. Binds DNA and has ATPase activity.</text>
</comment>
<dbReference type="InterPro" id="IPR017871">
    <property type="entry name" value="ABC_transporter-like_CS"/>
</dbReference>
<dbReference type="Proteomes" id="UP000294963">
    <property type="component" value="Unassembled WGS sequence"/>
</dbReference>
<name>A0A4R1Y2Y6_ACICA</name>
<dbReference type="SMART" id="SM00382">
    <property type="entry name" value="AAA"/>
    <property type="match status" value="2"/>
</dbReference>
<accession>A0A4R1Y2Y6</accession>
<dbReference type="OrthoDB" id="9762051at2"/>
<comment type="caution">
    <text evidence="13">The sequence shown here is derived from an EMBL/GenBank/DDBJ whole genome shotgun (WGS) entry which is preliminary data.</text>
</comment>
<evidence type="ECO:0000256" key="10">
    <source>
        <dbReference type="ARBA" id="ARBA00061478"/>
    </source>
</evidence>
<dbReference type="FunFam" id="3.40.50.300:FF:000309">
    <property type="entry name" value="ABC transporter ATP-binding protein"/>
    <property type="match status" value="1"/>
</dbReference>
<dbReference type="GO" id="GO:0006281">
    <property type="term" value="P:DNA repair"/>
    <property type="evidence" value="ECO:0007669"/>
    <property type="project" value="UniProtKB-KW"/>
</dbReference>
<proteinExistence type="inferred from homology"/>
<evidence type="ECO:0000256" key="9">
    <source>
        <dbReference type="ARBA" id="ARBA00049360"/>
    </source>
</evidence>
<dbReference type="InterPro" id="IPR003439">
    <property type="entry name" value="ABC_transporter-like_ATP-bd"/>
</dbReference>
<dbReference type="AlphaFoldDB" id="A0A4R1Y2Y6"/>
<keyword evidence="14" id="KW-1185">Reference proteome</keyword>
<dbReference type="InterPro" id="IPR032781">
    <property type="entry name" value="ABC_tran_Xtn"/>
</dbReference>
<keyword evidence="5 11" id="KW-0378">Hydrolase</keyword>
<gene>
    <name evidence="11" type="primary">uup</name>
    <name evidence="13" type="ORF">EC844_103182</name>
</gene>
<feature type="binding site" evidence="11">
    <location>
        <begin position="36"/>
        <end position="43"/>
    </location>
    <ligand>
        <name>ATP</name>
        <dbReference type="ChEBI" id="CHEBI:30616"/>
        <label>1</label>
    </ligand>
</feature>
<organism evidence="13 14">
    <name type="scientific">Acinetobacter calcoaceticus</name>
    <dbReference type="NCBI Taxonomy" id="471"/>
    <lineage>
        <taxon>Bacteria</taxon>
        <taxon>Pseudomonadati</taxon>
        <taxon>Pseudomonadota</taxon>
        <taxon>Gammaproteobacteria</taxon>
        <taxon>Moraxellales</taxon>
        <taxon>Moraxellaceae</taxon>
        <taxon>Acinetobacter</taxon>
        <taxon>Acinetobacter calcoaceticus/baumannii complex</taxon>
    </lineage>
</organism>
<evidence type="ECO:0000256" key="8">
    <source>
        <dbReference type="ARBA" id="ARBA00023204"/>
    </source>
</evidence>
<dbReference type="InterPro" id="IPR003593">
    <property type="entry name" value="AAA+_ATPase"/>
</dbReference>
<evidence type="ECO:0000313" key="14">
    <source>
        <dbReference type="Proteomes" id="UP000294963"/>
    </source>
</evidence>
<evidence type="ECO:0000256" key="3">
    <source>
        <dbReference type="ARBA" id="ARBA00022741"/>
    </source>
</evidence>
<keyword evidence="1 11" id="KW-0963">Cytoplasm</keyword>
<dbReference type="HAMAP" id="MF_00848">
    <property type="entry name" value="Uup"/>
    <property type="match status" value="1"/>
</dbReference>
<dbReference type="Pfam" id="PF16326">
    <property type="entry name" value="ABC_tran_CTD"/>
    <property type="match status" value="1"/>
</dbReference>
<dbReference type="Gene3D" id="3.40.50.300">
    <property type="entry name" value="P-loop containing nucleotide triphosphate hydrolases"/>
    <property type="match status" value="2"/>
</dbReference>
<reference evidence="13 14" key="1">
    <citation type="submission" date="2019-03" db="EMBL/GenBank/DDBJ databases">
        <title>Genomic analyses of the natural microbiome of Caenorhabditis elegans.</title>
        <authorList>
            <person name="Samuel B."/>
        </authorList>
    </citation>
    <scope>NUCLEOTIDE SEQUENCE [LARGE SCALE GENOMIC DNA]</scope>
    <source>
        <strain evidence="13 14">JUb89</strain>
    </source>
</reference>
<dbReference type="PROSITE" id="PS50893">
    <property type="entry name" value="ABC_TRANSPORTER_2"/>
    <property type="match status" value="2"/>
</dbReference>
<evidence type="ECO:0000256" key="1">
    <source>
        <dbReference type="ARBA" id="ARBA00022490"/>
    </source>
</evidence>
<keyword evidence="2 11" id="KW-0677">Repeat</keyword>
<evidence type="ECO:0000256" key="5">
    <source>
        <dbReference type="ARBA" id="ARBA00022801"/>
    </source>
</evidence>
<dbReference type="PANTHER" id="PTHR42855:SF1">
    <property type="entry name" value="ABC TRANSPORTER DOMAIN-CONTAINING PROTEIN"/>
    <property type="match status" value="1"/>
</dbReference>
<evidence type="ECO:0000256" key="11">
    <source>
        <dbReference type="HAMAP-Rule" id="MF_00848"/>
    </source>
</evidence>
<dbReference type="EMBL" id="SLVJ01000003">
    <property type="protein sequence ID" value="TCM69235.1"/>
    <property type="molecule type" value="Genomic_DNA"/>
</dbReference>
<dbReference type="Pfam" id="PF00005">
    <property type="entry name" value="ABC_tran"/>
    <property type="match status" value="2"/>
</dbReference>
<keyword evidence="6 11" id="KW-0067">ATP-binding</keyword>
<dbReference type="PROSITE" id="PS00211">
    <property type="entry name" value="ABC_TRANSPORTER_1"/>
    <property type="match status" value="1"/>
</dbReference>
<dbReference type="InterPro" id="IPR051309">
    <property type="entry name" value="ABCF_ATPase"/>
</dbReference>
<dbReference type="FunFam" id="3.40.50.300:FF:000011">
    <property type="entry name" value="Putative ABC transporter ATP-binding component"/>
    <property type="match status" value="1"/>
</dbReference>
<feature type="binding site" evidence="11">
    <location>
        <begin position="351"/>
        <end position="358"/>
    </location>
    <ligand>
        <name>ATP</name>
        <dbReference type="ChEBI" id="CHEBI:30616"/>
        <label>2</label>
    </ligand>
</feature>
<evidence type="ECO:0000256" key="2">
    <source>
        <dbReference type="ARBA" id="ARBA00022737"/>
    </source>
</evidence>
<comment type="similarity">
    <text evidence="10 11">Belongs to the ABC transporter superfamily. ABCF family. Uup subfamily.</text>
</comment>
<evidence type="ECO:0000256" key="4">
    <source>
        <dbReference type="ARBA" id="ARBA00022763"/>
    </source>
</evidence>
<dbReference type="SUPFAM" id="SSF52540">
    <property type="entry name" value="P-loop containing nucleoside triphosphate hydrolases"/>
    <property type="match status" value="2"/>
</dbReference>
<dbReference type="InterPro" id="IPR027417">
    <property type="entry name" value="P-loop_NTPase"/>
</dbReference>
<dbReference type="GO" id="GO:0003677">
    <property type="term" value="F:DNA binding"/>
    <property type="evidence" value="ECO:0007669"/>
    <property type="project" value="UniProtKB-UniRule"/>
</dbReference>
<sequence>MAYITLRDVQLAFGGPALLDGAAFTLERGERVCLIGRNGEGKSTLLKLIEGSLVPDRGEVAIQNGLTVSMLAQDVPMDSGKVADIVAEGAGEAARVLKAYHEANDACVMGDMQACERMGDLQHDLDQLDGWALENKVNSLLSKMGLDPESDLAELSGGRKRRVLLARALLTQPDVLLLDEPTNHLDVESIEWLEKFLMDQNNLTLLFISHDRTFVDSIATRIVELDRGNLRSYEGNYSRYLDLKAQQLEAEEKQNALFDKKLAEEEVWIRQGIKARRTRNEGRVRALKALRDESKARRSQQGKVNMGVQEASRSGKLVFEIQNLSVSYGSNKLINDFSAMVMRGDRIGFVGDNGVGKTTLIKAILGDIEYSGEVKVGTQLEVAYFDQLRDQLDLNKSVADNVSEGSDFVDVNGNRRHIYSYLQDFLFSPERARTPVKALSGGERNRILLAKLLLKPSNLIVMDEPTNDLDMVTLELLEDMLGEYKGTLLLISHDRAFMDNVVTSTWVFDGRGGIEEYVGGYQDYLQQRPDQTIVDQKSDVKKANAKNDPTPVAAKKAKLSYKDQRELEQLPTEIAALETEQSTLSEKLADGAWFVSDADAATLASQRLSEIDEQLLEKLERWDELENLSKA</sequence>
<feature type="domain" description="ABC transporter" evidence="12">
    <location>
        <begin position="4"/>
        <end position="252"/>
    </location>
</feature>
<dbReference type="InterPro" id="IPR043686">
    <property type="entry name" value="Uup"/>
</dbReference>
<evidence type="ECO:0000313" key="13">
    <source>
        <dbReference type="EMBL" id="TCM69235.1"/>
    </source>
</evidence>
<comment type="catalytic activity">
    <reaction evidence="9 11">
        <text>ATP + H2O = ADP + phosphate + H(+)</text>
        <dbReference type="Rhea" id="RHEA:13065"/>
        <dbReference type="ChEBI" id="CHEBI:15377"/>
        <dbReference type="ChEBI" id="CHEBI:15378"/>
        <dbReference type="ChEBI" id="CHEBI:30616"/>
        <dbReference type="ChEBI" id="CHEBI:43474"/>
        <dbReference type="ChEBI" id="CHEBI:456216"/>
    </reaction>
</comment>